<dbReference type="SUPFAM" id="SSF49482">
    <property type="entry name" value="Aromatic compound dioxygenase"/>
    <property type="match status" value="1"/>
</dbReference>
<dbReference type="PANTHER" id="PTHR34315">
    <property type="match status" value="1"/>
</dbReference>
<dbReference type="PANTHER" id="PTHR34315:SF1">
    <property type="entry name" value="INTRADIOL RING-CLEAVAGE DIOXYGENASES DOMAIN-CONTAINING PROTEIN-RELATED"/>
    <property type="match status" value="1"/>
</dbReference>
<dbReference type="EMBL" id="BOMS01000123">
    <property type="protein sequence ID" value="GIE71342.1"/>
    <property type="molecule type" value="Genomic_DNA"/>
</dbReference>
<dbReference type="PROSITE" id="PS51318">
    <property type="entry name" value="TAT"/>
    <property type="match status" value="1"/>
</dbReference>
<dbReference type="Proteomes" id="UP000624709">
    <property type="component" value="Unassembled WGS sequence"/>
</dbReference>
<dbReference type="RefSeq" id="WP_203829203.1">
    <property type="nucleotide sequence ID" value="NZ_BAAATY010000015.1"/>
</dbReference>
<gene>
    <name evidence="2" type="ORF">Apa02nite_074500</name>
</gene>
<name>A0ABQ4BKY9_9ACTN</name>
<evidence type="ECO:0008006" key="4">
    <source>
        <dbReference type="Google" id="ProtNLM"/>
    </source>
</evidence>
<organism evidence="2 3">
    <name type="scientific">Actinoplanes palleronii</name>
    <dbReference type="NCBI Taxonomy" id="113570"/>
    <lineage>
        <taxon>Bacteria</taxon>
        <taxon>Bacillati</taxon>
        <taxon>Actinomycetota</taxon>
        <taxon>Actinomycetes</taxon>
        <taxon>Micromonosporales</taxon>
        <taxon>Micromonosporaceae</taxon>
        <taxon>Actinoplanes</taxon>
    </lineage>
</organism>
<dbReference type="CDD" id="cd03457">
    <property type="entry name" value="intradiol_dioxygenase_like"/>
    <property type="match status" value="1"/>
</dbReference>
<sequence>MSIEELHDHDLGLSHDFSMLRRRRLLGLVGSTTVAALAAATLATRAEAAVKTIPEETAGPYPGDGSNGPNVLTTSGLVRRDIRKSFGKASGVAKGIPLTIKLRLITASTGKVAKGMAVYLWHCNRDGNYSLYSKGLTSENYLRGVQASSSTGWVTFTSIFPACYAGRWPHIHFEVYPSLAKATKVANKVHTSQVALPADVCGKVYKTTGYGASKKNLAQVSLATDNVFSDGYTLEMASVSGSTAKGFTATLTVGV</sequence>
<evidence type="ECO:0000313" key="2">
    <source>
        <dbReference type="EMBL" id="GIE71342.1"/>
    </source>
</evidence>
<evidence type="ECO:0000256" key="1">
    <source>
        <dbReference type="SAM" id="Phobius"/>
    </source>
</evidence>
<evidence type="ECO:0000313" key="3">
    <source>
        <dbReference type="Proteomes" id="UP000624709"/>
    </source>
</evidence>
<dbReference type="InterPro" id="IPR015889">
    <property type="entry name" value="Intradiol_dOase_core"/>
</dbReference>
<feature type="transmembrane region" description="Helical" evidence="1">
    <location>
        <begin position="25"/>
        <end position="43"/>
    </location>
</feature>
<protein>
    <recommendedName>
        <fullName evidence="4">Intradiol ring-cleavage dioxygenase</fullName>
    </recommendedName>
</protein>
<comment type="caution">
    <text evidence="2">The sequence shown here is derived from an EMBL/GenBank/DDBJ whole genome shotgun (WGS) entry which is preliminary data.</text>
</comment>
<dbReference type="Gene3D" id="2.60.130.10">
    <property type="entry name" value="Aromatic compound dioxygenase"/>
    <property type="match status" value="1"/>
</dbReference>
<accession>A0ABQ4BKY9</accession>
<keyword evidence="1" id="KW-0472">Membrane</keyword>
<proteinExistence type="predicted"/>
<keyword evidence="1" id="KW-0812">Transmembrane</keyword>
<keyword evidence="1" id="KW-1133">Transmembrane helix</keyword>
<reference evidence="2 3" key="1">
    <citation type="submission" date="2021-01" db="EMBL/GenBank/DDBJ databases">
        <title>Whole genome shotgun sequence of Actinoplanes palleronii NBRC 14916.</title>
        <authorList>
            <person name="Komaki H."/>
            <person name="Tamura T."/>
        </authorList>
    </citation>
    <scope>NUCLEOTIDE SEQUENCE [LARGE SCALE GENOMIC DNA]</scope>
    <source>
        <strain evidence="2 3">NBRC 14916</strain>
    </source>
</reference>
<keyword evidence="3" id="KW-1185">Reference proteome</keyword>
<dbReference type="InterPro" id="IPR006311">
    <property type="entry name" value="TAT_signal"/>
</dbReference>